<evidence type="ECO:0000256" key="1">
    <source>
        <dbReference type="SAM" id="Phobius"/>
    </source>
</evidence>
<name>A0A8X6PQE1_NEPPI</name>
<feature type="transmembrane region" description="Helical" evidence="1">
    <location>
        <begin position="20"/>
        <end position="35"/>
    </location>
</feature>
<proteinExistence type="predicted"/>
<keyword evidence="3" id="KW-1185">Reference proteome</keyword>
<dbReference type="Proteomes" id="UP000887013">
    <property type="component" value="Unassembled WGS sequence"/>
</dbReference>
<evidence type="ECO:0008006" key="4">
    <source>
        <dbReference type="Google" id="ProtNLM"/>
    </source>
</evidence>
<gene>
    <name evidence="2" type="primary">AVEN_76656_1</name>
    <name evidence="2" type="ORF">NPIL_297241</name>
</gene>
<dbReference type="OrthoDB" id="10376757at2759"/>
<feature type="transmembrane region" description="Helical" evidence="1">
    <location>
        <begin position="361"/>
        <end position="378"/>
    </location>
</feature>
<keyword evidence="1" id="KW-1133">Transmembrane helix</keyword>
<protein>
    <recommendedName>
        <fullName evidence="4">Gustatory receptor</fullName>
    </recommendedName>
</protein>
<reference evidence="2" key="1">
    <citation type="submission" date="2020-08" db="EMBL/GenBank/DDBJ databases">
        <title>Multicomponent nature underlies the extraordinary mechanical properties of spider dragline silk.</title>
        <authorList>
            <person name="Kono N."/>
            <person name="Nakamura H."/>
            <person name="Mori M."/>
            <person name="Yoshida Y."/>
            <person name="Ohtoshi R."/>
            <person name="Malay A.D."/>
            <person name="Moran D.A.P."/>
            <person name="Tomita M."/>
            <person name="Numata K."/>
            <person name="Arakawa K."/>
        </authorList>
    </citation>
    <scope>NUCLEOTIDE SEQUENCE</scope>
</reference>
<keyword evidence="1" id="KW-0812">Transmembrane</keyword>
<feature type="transmembrane region" description="Helical" evidence="1">
    <location>
        <begin position="47"/>
        <end position="66"/>
    </location>
</feature>
<feature type="transmembrane region" description="Helical" evidence="1">
    <location>
        <begin position="282"/>
        <end position="301"/>
    </location>
</feature>
<feature type="transmembrane region" description="Helical" evidence="1">
    <location>
        <begin position="243"/>
        <end position="262"/>
    </location>
</feature>
<accession>A0A8X6PQE1</accession>
<dbReference type="AlphaFoldDB" id="A0A8X6PQE1"/>
<sequence>MSNSLRSEKSFENAYRGDNFGFIIQCLYILGLTDLKPRRNFEKIASYFFIIMLHLTFIDFLVMSFVSSSKDWFNWKVNSAYIVGQILYMLAWYSMRFQRKKIMPLLKNIELITKPIMKRKINICLGVVFFHYFVFFPIVLSLLFFKDYRDLYLDFLMYGLNLGSELFKTIYFAVKLMLMLSFVQFCNAVILMLFLTINYKVATSLEEFKNDINSISSEEIANSQLILANKYIKIINILKEIQAIFSVSSFCLCLGYIAASYASLSFLLLSTEIFPKPILFEHVFVFISNSISLVSVFYFAGRIPIKMADIKSAFYTKYVTAISALHSVNLSEKLTTLNKLVDLPEIVLSGCDILYYSKQNIFSTLGFFITYGLVLLQFNQ</sequence>
<evidence type="ECO:0000313" key="3">
    <source>
        <dbReference type="Proteomes" id="UP000887013"/>
    </source>
</evidence>
<keyword evidence="1" id="KW-0472">Membrane</keyword>
<dbReference type="EMBL" id="BMAW01072550">
    <property type="protein sequence ID" value="GFT83532.1"/>
    <property type="molecule type" value="Genomic_DNA"/>
</dbReference>
<evidence type="ECO:0000313" key="2">
    <source>
        <dbReference type="EMBL" id="GFT83532.1"/>
    </source>
</evidence>
<feature type="transmembrane region" description="Helical" evidence="1">
    <location>
        <begin position="123"/>
        <end position="145"/>
    </location>
</feature>
<organism evidence="2 3">
    <name type="scientific">Nephila pilipes</name>
    <name type="common">Giant wood spider</name>
    <name type="synonym">Nephila maculata</name>
    <dbReference type="NCBI Taxonomy" id="299642"/>
    <lineage>
        <taxon>Eukaryota</taxon>
        <taxon>Metazoa</taxon>
        <taxon>Ecdysozoa</taxon>
        <taxon>Arthropoda</taxon>
        <taxon>Chelicerata</taxon>
        <taxon>Arachnida</taxon>
        <taxon>Araneae</taxon>
        <taxon>Araneomorphae</taxon>
        <taxon>Entelegynae</taxon>
        <taxon>Araneoidea</taxon>
        <taxon>Nephilidae</taxon>
        <taxon>Nephila</taxon>
    </lineage>
</organism>
<feature type="transmembrane region" description="Helical" evidence="1">
    <location>
        <begin position="170"/>
        <end position="195"/>
    </location>
</feature>
<feature type="transmembrane region" description="Helical" evidence="1">
    <location>
        <begin position="78"/>
        <end position="95"/>
    </location>
</feature>
<comment type="caution">
    <text evidence="2">The sequence shown here is derived from an EMBL/GenBank/DDBJ whole genome shotgun (WGS) entry which is preliminary data.</text>
</comment>